<evidence type="ECO:0000259" key="2">
    <source>
        <dbReference type="Pfam" id="PF20163"/>
    </source>
</evidence>
<dbReference type="Pfam" id="PF20163">
    <property type="entry name" value="DUF6536"/>
    <property type="match status" value="1"/>
</dbReference>
<dbReference type="GeneID" id="37225279"/>
<dbReference type="EMBL" id="KZ824478">
    <property type="protein sequence ID" value="RAK96220.1"/>
    <property type="molecule type" value="Genomic_DNA"/>
</dbReference>
<organism evidence="3 4">
    <name type="scientific">Aspergillus ibericus CBS 121593</name>
    <dbReference type="NCBI Taxonomy" id="1448316"/>
    <lineage>
        <taxon>Eukaryota</taxon>
        <taxon>Fungi</taxon>
        <taxon>Dikarya</taxon>
        <taxon>Ascomycota</taxon>
        <taxon>Pezizomycotina</taxon>
        <taxon>Eurotiomycetes</taxon>
        <taxon>Eurotiomycetidae</taxon>
        <taxon>Eurotiales</taxon>
        <taxon>Aspergillaceae</taxon>
        <taxon>Aspergillus</taxon>
        <taxon>Aspergillus subgen. Circumdati</taxon>
    </lineage>
</organism>
<keyword evidence="1" id="KW-1133">Transmembrane helix</keyword>
<protein>
    <recommendedName>
        <fullName evidence="2">DUF6536 domain-containing protein</fullName>
    </recommendedName>
</protein>
<dbReference type="STRING" id="1448316.A0A395GL36"/>
<accession>A0A395GL36</accession>
<dbReference type="AlphaFoldDB" id="A0A395GL36"/>
<name>A0A395GL36_9EURO</name>
<feature type="transmembrane region" description="Helical" evidence="1">
    <location>
        <begin position="642"/>
        <end position="661"/>
    </location>
</feature>
<dbReference type="Proteomes" id="UP000249402">
    <property type="component" value="Unassembled WGS sequence"/>
</dbReference>
<dbReference type="VEuPathDB" id="FungiDB:BO80DRAFT_429210"/>
<evidence type="ECO:0000313" key="3">
    <source>
        <dbReference type="EMBL" id="RAK96220.1"/>
    </source>
</evidence>
<reference evidence="3 4" key="1">
    <citation type="submission" date="2018-02" db="EMBL/GenBank/DDBJ databases">
        <title>The genomes of Aspergillus section Nigri reveals drivers in fungal speciation.</title>
        <authorList>
            <consortium name="DOE Joint Genome Institute"/>
            <person name="Vesth T.C."/>
            <person name="Nybo J."/>
            <person name="Theobald S."/>
            <person name="Brandl J."/>
            <person name="Frisvad J.C."/>
            <person name="Nielsen K.F."/>
            <person name="Lyhne E.K."/>
            <person name="Kogle M.E."/>
            <person name="Kuo A."/>
            <person name="Riley R."/>
            <person name="Clum A."/>
            <person name="Nolan M."/>
            <person name="Lipzen A."/>
            <person name="Salamov A."/>
            <person name="Henrissat B."/>
            <person name="Wiebenga A."/>
            <person name="De vries R.P."/>
            <person name="Grigoriev I.V."/>
            <person name="Mortensen U.H."/>
            <person name="Andersen M.R."/>
            <person name="Baker S.E."/>
        </authorList>
    </citation>
    <scope>NUCLEOTIDE SEQUENCE [LARGE SCALE GENOMIC DNA]</scope>
    <source>
        <strain evidence="3 4">CBS 121593</strain>
    </source>
</reference>
<feature type="transmembrane region" description="Helical" evidence="1">
    <location>
        <begin position="577"/>
        <end position="599"/>
    </location>
</feature>
<dbReference type="PANTHER" id="PTHR35395:SF1">
    <property type="entry name" value="DUF6536 DOMAIN-CONTAINING PROTEIN"/>
    <property type="match status" value="1"/>
</dbReference>
<dbReference type="InterPro" id="IPR046623">
    <property type="entry name" value="DUF6536"/>
</dbReference>
<feature type="transmembrane region" description="Helical" evidence="1">
    <location>
        <begin position="163"/>
        <end position="183"/>
    </location>
</feature>
<feature type="transmembrane region" description="Helical" evidence="1">
    <location>
        <begin position="741"/>
        <end position="760"/>
    </location>
</feature>
<keyword evidence="1" id="KW-0472">Membrane</keyword>
<gene>
    <name evidence="3" type="ORF">BO80DRAFT_429210</name>
</gene>
<feature type="transmembrane region" description="Helical" evidence="1">
    <location>
        <begin position="698"/>
        <end position="721"/>
    </location>
</feature>
<feature type="domain" description="DUF6536" evidence="2">
    <location>
        <begin position="44"/>
        <end position="199"/>
    </location>
</feature>
<evidence type="ECO:0000313" key="4">
    <source>
        <dbReference type="Proteomes" id="UP000249402"/>
    </source>
</evidence>
<dbReference type="PANTHER" id="PTHR35395">
    <property type="entry name" value="DUF6536 DOMAIN-CONTAINING PROTEIN"/>
    <property type="match status" value="1"/>
</dbReference>
<dbReference type="RefSeq" id="XP_025570548.1">
    <property type="nucleotide sequence ID" value="XM_025720414.1"/>
</dbReference>
<sequence>MREVREQFHYSAIPDAQNPRPRSRWSAIWPPHGLFRKPDKGHEWIQGALICTWITGLILTINLILMMVALILAYRRPANSGHFQTAELYRGLCTRSSHWATGLHVAINVLSTILLGASSYVMQCLGAPSRIDIDRAHAQSRWLDVGTFSLRNFAVMDGRRKTLWLLLLLSSTPIHMIYNSVIFSSISTIDYGMLIIPDDLSPSESLVGNDTTSRDNFLTEIGSDPAVVQAQIFNGSLTNMTTEECVNQYDVGFNTQLGTLIFVADRQYFHNTSSLRPTDLLTFSVYEYLQGLEGTSVSQEQILAGNWTLLSEYWSYRVWNYSLPDLASDLISYIPPHTPPDIKSNLLALGDPWYFTLGDGSLYQLLNSGWWDYISDSPVYSDMLTLVEYNYAYNPTQEALREYLDTPSHWSNSTWAAKITFEYIGIGDLTNVGIREFWVDNTTAQDVPISHCLVQEEEQRCQLFFSPPIAIAVILCNLTKVICMVLTARVERTDLMLTVGDALASFLTRPDPTTRGRCLLSHADMTRGPQAWSRPAISLSRPNEYALRPLMPTSHEIYPTILPPRHRWYQAASWKRWIVVLSIFLACLITAIYLFVYAVRQSHSFPAAMRLGFAQTRTDTMIKYLSANMIALILLANTPQLVLSITYFLANSLLTCMLVAAEWNRYAHHRRPLRVSWPQGQQRSTYYLNLPYRYSIPLLTLSTILHWLLSQSLFFVNIQAYDISGKKNPADSSRSCGYSPMPMFIALWVLILGIGLLLGLGARPFRAHMPLATHCSAAISAACHPPVGDEGAAERPVMWGEIPGIPVGAKQEHAHCSFTSGEVVTPSLIKLYC</sequence>
<proteinExistence type="predicted"/>
<feature type="transmembrane region" description="Helical" evidence="1">
    <location>
        <begin position="44"/>
        <end position="74"/>
    </location>
</feature>
<keyword evidence="1" id="KW-0812">Transmembrane</keyword>
<keyword evidence="4" id="KW-1185">Reference proteome</keyword>
<dbReference type="OrthoDB" id="5429634at2759"/>
<evidence type="ECO:0000256" key="1">
    <source>
        <dbReference type="SAM" id="Phobius"/>
    </source>
</evidence>